<dbReference type="SUPFAM" id="SSF52166">
    <property type="entry name" value="Ribosomal protein L4"/>
    <property type="match status" value="1"/>
</dbReference>
<dbReference type="PANTHER" id="PTHR10746:SF6">
    <property type="entry name" value="LARGE RIBOSOMAL SUBUNIT PROTEIN UL4M"/>
    <property type="match status" value="1"/>
</dbReference>
<dbReference type="InterPro" id="IPR023574">
    <property type="entry name" value="Ribosomal_uL4_dom_sf"/>
</dbReference>
<dbReference type="GO" id="GO:0006412">
    <property type="term" value="P:translation"/>
    <property type="evidence" value="ECO:0007669"/>
    <property type="project" value="UniProtKB-UniRule"/>
</dbReference>
<evidence type="ECO:0000256" key="1">
    <source>
        <dbReference type="ARBA" id="ARBA00010528"/>
    </source>
</evidence>
<dbReference type="GO" id="GO:0003735">
    <property type="term" value="F:structural constituent of ribosome"/>
    <property type="evidence" value="ECO:0007669"/>
    <property type="project" value="InterPro"/>
</dbReference>
<dbReference type="HAMAP" id="MF_01328_B">
    <property type="entry name" value="Ribosomal_uL4_B"/>
    <property type="match status" value="1"/>
</dbReference>
<evidence type="ECO:0000256" key="3">
    <source>
        <dbReference type="ARBA" id="ARBA00023274"/>
    </source>
</evidence>
<dbReference type="NCBIfam" id="TIGR03953">
    <property type="entry name" value="rplD_bact"/>
    <property type="match status" value="1"/>
</dbReference>
<dbReference type="Pfam" id="PF00573">
    <property type="entry name" value="Ribosomal_L4"/>
    <property type="match status" value="1"/>
</dbReference>
<proteinExistence type="inferred from homology"/>
<evidence type="ECO:0000256" key="5">
    <source>
        <dbReference type="HAMAP-Rule" id="MF_01328"/>
    </source>
</evidence>
<keyword evidence="5" id="KW-0694">RNA-binding</keyword>
<dbReference type="EMBL" id="AP031573">
    <property type="protein sequence ID" value="BFM42361.1"/>
    <property type="molecule type" value="Genomic_DNA"/>
</dbReference>
<comment type="function">
    <text evidence="5">One of the primary rRNA binding proteins, this protein initially binds near the 5'-end of the 23S rRNA. It is important during the early stages of 50S assembly. It makes multiple contacts with different domains of the 23S rRNA in the assembled 50S subunit and ribosome.</text>
</comment>
<accession>A0AAT9GYP2</accession>
<sequence length="209" mass="23154">MEVKVLDFNGKDTGRKVQLSDSVFAIEPNNHAVYLDVKQYLANQRQGTHKAKERAEVTGSTRKIKKQKGTGTARAGSIKNPLFKGGGTIFGPRPRSYSFKLNKGLKRLARKSAFSIKAKESNIIVLEDFNFETPNTKNFTNVLKALGLENKKSLFVLGETNKNVYLSSRNLKASNVVTSSELSTYAILNTNNLVLLEGSLELIEENLSK</sequence>
<feature type="region of interest" description="Disordered" evidence="6">
    <location>
        <begin position="45"/>
        <end position="77"/>
    </location>
</feature>
<dbReference type="PANTHER" id="PTHR10746">
    <property type="entry name" value="50S RIBOSOMAL PROTEIN L4"/>
    <property type="match status" value="1"/>
</dbReference>
<gene>
    <name evidence="5 7" type="primary">rplD</name>
    <name evidence="7" type="ORF">CFS9_10020</name>
</gene>
<dbReference type="GO" id="GO:0005840">
    <property type="term" value="C:ribosome"/>
    <property type="evidence" value="ECO:0007669"/>
    <property type="project" value="UniProtKB-KW"/>
</dbReference>
<evidence type="ECO:0000256" key="4">
    <source>
        <dbReference type="ARBA" id="ARBA00035244"/>
    </source>
</evidence>
<dbReference type="GO" id="GO:0019843">
    <property type="term" value="F:rRNA binding"/>
    <property type="evidence" value="ECO:0007669"/>
    <property type="project" value="UniProtKB-UniRule"/>
</dbReference>
<keyword evidence="3 5" id="KW-0687">Ribonucleoprotein</keyword>
<name>A0AAT9GYP2_9FLAO</name>
<dbReference type="AlphaFoldDB" id="A0AAT9GYP2"/>
<dbReference type="Gene3D" id="3.40.1370.10">
    <property type="match status" value="1"/>
</dbReference>
<dbReference type="InterPro" id="IPR013005">
    <property type="entry name" value="Ribosomal_uL4-like"/>
</dbReference>
<comment type="subunit">
    <text evidence="5">Part of the 50S ribosomal subunit.</text>
</comment>
<evidence type="ECO:0000256" key="6">
    <source>
        <dbReference type="SAM" id="MobiDB-lite"/>
    </source>
</evidence>
<organism evidence="7">
    <name type="scientific">Flavobacterium sp. CFS9</name>
    <dbReference type="NCBI Taxonomy" id="3143118"/>
    <lineage>
        <taxon>Bacteria</taxon>
        <taxon>Pseudomonadati</taxon>
        <taxon>Bacteroidota</taxon>
        <taxon>Flavobacteriia</taxon>
        <taxon>Flavobacteriales</taxon>
        <taxon>Flavobacteriaceae</taxon>
        <taxon>Flavobacterium</taxon>
    </lineage>
</organism>
<reference evidence="7" key="1">
    <citation type="submission" date="2024-05" db="EMBL/GenBank/DDBJ databases">
        <title>Whole-Genome Sequence of CFS9, a Potential Fish Probiotic Isolated from the Body Surface of Silurus asotus.</title>
        <authorList>
            <person name="Kojima M."/>
            <person name="Tobioka K."/>
            <person name="Yokota K."/>
            <person name="Nakatani H."/>
            <person name="Hori K."/>
            <person name="Tamaru Y."/>
            <person name="Okazaki F."/>
        </authorList>
    </citation>
    <scope>NUCLEOTIDE SEQUENCE</scope>
    <source>
        <strain evidence="7">CFS9</strain>
    </source>
</reference>
<keyword evidence="5" id="KW-0699">rRNA-binding</keyword>
<dbReference type="InterPro" id="IPR002136">
    <property type="entry name" value="Ribosomal_uL4"/>
</dbReference>
<evidence type="ECO:0000256" key="2">
    <source>
        <dbReference type="ARBA" id="ARBA00022980"/>
    </source>
</evidence>
<dbReference type="RefSeq" id="WP_369617531.1">
    <property type="nucleotide sequence ID" value="NZ_AP031573.1"/>
</dbReference>
<protein>
    <recommendedName>
        <fullName evidence="4 5">Large ribosomal subunit protein uL4</fullName>
    </recommendedName>
</protein>
<evidence type="ECO:0000313" key="7">
    <source>
        <dbReference type="EMBL" id="BFM42361.1"/>
    </source>
</evidence>
<comment type="similarity">
    <text evidence="1 5">Belongs to the universal ribosomal protein uL4 family.</text>
</comment>
<comment type="function">
    <text evidence="5">Forms part of the polypeptide exit tunnel.</text>
</comment>
<dbReference type="GO" id="GO:1990904">
    <property type="term" value="C:ribonucleoprotein complex"/>
    <property type="evidence" value="ECO:0007669"/>
    <property type="project" value="UniProtKB-KW"/>
</dbReference>
<keyword evidence="2 5" id="KW-0689">Ribosomal protein</keyword>